<evidence type="ECO:0000313" key="8">
    <source>
        <dbReference type="EMBL" id="AEH24712.1"/>
    </source>
</evidence>
<keyword evidence="2" id="KW-1003">Cell membrane</keyword>
<dbReference type="OrthoDB" id="85883at2157"/>
<sequence>MPNGRLTRLLTGFIERMVPKRHLKRYELLLYSAGINFKASEYLGISVMVGIVSGLILILMFFNPLYGIAGFFGGFLAFAIIYPYWKVSRRIEEMEKMLPDAFFYLASSLRAGVSFSEAMEELTTAKFGALTEEFKRTVAEIKRGRPTIDALRAFAMRNRKSAVLYRSMMIIIEALERGAPMADVLVAVANDVREILRIKKERKAATGMQMMFFMAASGFIGPLILAVISKITEGMSGAQLGFTLPVDAIRTILGLFVVAQAFVSGLGIGVIREGNFSAGLKYGAIMIAMGILVFILGTKMEIGGFGF</sequence>
<dbReference type="InterPro" id="IPR056569">
    <property type="entry name" value="ArlJ-like"/>
</dbReference>
<evidence type="ECO:0000313" key="9">
    <source>
        <dbReference type="Proteomes" id="UP000008386"/>
    </source>
</evidence>
<evidence type="ECO:0000256" key="2">
    <source>
        <dbReference type="ARBA" id="ARBA00022475"/>
    </source>
</evidence>
<dbReference type="RefSeq" id="WP_013905769.1">
    <property type="nucleotide sequence ID" value="NC_015680.1"/>
</dbReference>
<accession>F8AEN2</accession>
<dbReference type="AlphaFoldDB" id="F8AEN2"/>
<feature type="domain" description="Type II secretion system protein GspF" evidence="7">
    <location>
        <begin position="104"/>
        <end position="227"/>
    </location>
</feature>
<dbReference type="KEGG" id="pya:PYCH_10290"/>
<keyword evidence="3 6" id="KW-0812">Transmembrane</keyword>
<feature type="transmembrane region" description="Helical" evidence="6">
    <location>
        <begin position="210"/>
        <end position="228"/>
    </location>
</feature>
<dbReference type="PANTHER" id="PTHR35402">
    <property type="entry name" value="INTEGRAL MEMBRANE PROTEIN-RELATED"/>
    <property type="match status" value="1"/>
</dbReference>
<evidence type="ECO:0000256" key="1">
    <source>
        <dbReference type="ARBA" id="ARBA00004651"/>
    </source>
</evidence>
<dbReference type="Pfam" id="PF00482">
    <property type="entry name" value="T2SSF"/>
    <property type="match status" value="1"/>
</dbReference>
<dbReference type="STRING" id="529709.PYCH_10290"/>
<protein>
    <submittedName>
        <fullName evidence="8">Bacterial type II secretion system protein F domain, putative</fullName>
    </submittedName>
</protein>
<feature type="transmembrane region" description="Helical" evidence="6">
    <location>
        <begin position="42"/>
        <end position="62"/>
    </location>
</feature>
<gene>
    <name evidence="8" type="ordered locus">PYCH_10290</name>
</gene>
<evidence type="ECO:0000256" key="6">
    <source>
        <dbReference type="SAM" id="Phobius"/>
    </source>
</evidence>
<feature type="transmembrane region" description="Helical" evidence="6">
    <location>
        <begin position="278"/>
        <end position="297"/>
    </location>
</feature>
<keyword evidence="4 6" id="KW-1133">Transmembrane helix</keyword>
<dbReference type="InterPro" id="IPR042094">
    <property type="entry name" value="T2SS_GspF_sf"/>
</dbReference>
<evidence type="ECO:0000256" key="3">
    <source>
        <dbReference type="ARBA" id="ARBA00022692"/>
    </source>
</evidence>
<keyword evidence="5 6" id="KW-0472">Membrane</keyword>
<name>F8AEN2_PYRYC</name>
<evidence type="ECO:0000256" key="4">
    <source>
        <dbReference type="ARBA" id="ARBA00022989"/>
    </source>
</evidence>
<dbReference type="PANTHER" id="PTHR35402:SF1">
    <property type="entry name" value="TYPE II SECRETION SYSTEM PROTEIN GSPF DOMAIN-CONTAINING PROTEIN"/>
    <property type="match status" value="1"/>
</dbReference>
<dbReference type="HOGENOM" id="CLU_077875_0_0_2"/>
<dbReference type="InterPro" id="IPR018076">
    <property type="entry name" value="T2SS_GspF_dom"/>
</dbReference>
<reference evidence="8 9" key="1">
    <citation type="journal article" date="2011" name="J. Bacteriol.">
        <title>Complete genome sequence of the obligate piezophilic hyperthermophilic archaeon Pyrococcus yayanosii CH1.</title>
        <authorList>
            <person name="Jun X."/>
            <person name="Lupeng L."/>
            <person name="Minjuan X."/>
            <person name="Oger P."/>
            <person name="Fengping W."/>
            <person name="Jebbar M."/>
            <person name="Xiang X."/>
        </authorList>
    </citation>
    <scope>NUCLEOTIDE SEQUENCE [LARGE SCALE GENOMIC DNA]</scope>
    <source>
        <strain evidence="9">CH1 / JCM 16557</strain>
    </source>
</reference>
<feature type="transmembrane region" description="Helical" evidence="6">
    <location>
        <begin position="248"/>
        <end position="271"/>
    </location>
</feature>
<proteinExistence type="predicted"/>
<dbReference type="eggNOG" id="arCOG01811">
    <property type="taxonomic scope" value="Archaea"/>
</dbReference>
<comment type="subcellular location">
    <subcellularLocation>
        <location evidence="1">Cell membrane</location>
        <topology evidence="1">Multi-pass membrane protein</topology>
    </subcellularLocation>
</comment>
<keyword evidence="9" id="KW-1185">Reference proteome</keyword>
<dbReference type="Proteomes" id="UP000008386">
    <property type="component" value="Chromosome"/>
</dbReference>
<evidence type="ECO:0000259" key="7">
    <source>
        <dbReference type="Pfam" id="PF00482"/>
    </source>
</evidence>
<evidence type="ECO:0000256" key="5">
    <source>
        <dbReference type="ARBA" id="ARBA00023136"/>
    </source>
</evidence>
<organism evidence="8 9">
    <name type="scientific">Pyrococcus yayanosii (strain CH1 / JCM 16557)</name>
    <dbReference type="NCBI Taxonomy" id="529709"/>
    <lineage>
        <taxon>Archaea</taxon>
        <taxon>Methanobacteriati</taxon>
        <taxon>Methanobacteriota</taxon>
        <taxon>Thermococci</taxon>
        <taxon>Thermococcales</taxon>
        <taxon>Thermococcaceae</taxon>
        <taxon>Pyrococcus</taxon>
    </lineage>
</organism>
<dbReference type="GO" id="GO:0005886">
    <property type="term" value="C:plasma membrane"/>
    <property type="evidence" value="ECO:0007669"/>
    <property type="project" value="UniProtKB-SubCell"/>
</dbReference>
<dbReference type="EMBL" id="CP002779">
    <property type="protein sequence ID" value="AEH24712.1"/>
    <property type="molecule type" value="Genomic_DNA"/>
</dbReference>
<feature type="transmembrane region" description="Helical" evidence="6">
    <location>
        <begin position="68"/>
        <end position="85"/>
    </location>
</feature>
<dbReference type="Gene3D" id="1.20.81.30">
    <property type="entry name" value="Type II secretion system (T2SS), domain F"/>
    <property type="match status" value="1"/>
</dbReference>
<dbReference type="GeneID" id="10837603"/>